<proteinExistence type="predicted"/>
<comment type="caution">
    <text evidence="3">The sequence shown here is derived from an EMBL/GenBank/DDBJ whole genome shotgun (WGS) entry which is preliminary data.</text>
</comment>
<evidence type="ECO:0000313" key="3">
    <source>
        <dbReference type="EMBL" id="MDI6447687.1"/>
    </source>
</evidence>
<dbReference type="RefSeq" id="WP_349243097.1">
    <property type="nucleotide sequence ID" value="NZ_JASCXX010000001.1"/>
</dbReference>
<evidence type="ECO:0000259" key="2">
    <source>
        <dbReference type="Pfam" id="PF02470"/>
    </source>
</evidence>
<feature type="transmembrane region" description="Helical" evidence="1">
    <location>
        <begin position="12"/>
        <end position="34"/>
    </location>
</feature>
<protein>
    <submittedName>
        <fullName evidence="3">MlaD family protein</fullName>
    </submittedName>
</protein>
<gene>
    <name evidence="3" type="ORF">QJ522_01430</name>
</gene>
<keyword evidence="4" id="KW-1185">Reference proteome</keyword>
<evidence type="ECO:0000313" key="4">
    <source>
        <dbReference type="Proteomes" id="UP001431776"/>
    </source>
</evidence>
<keyword evidence="1" id="KW-0812">Transmembrane</keyword>
<dbReference type="PANTHER" id="PTHR36698:SF3">
    <property type="entry name" value="ABC-TYPE TRANSPORT AUXILIARY LIPOPROTEIN COMPONENT DOMAIN-CONTAINING PROTEIN"/>
    <property type="match status" value="1"/>
</dbReference>
<dbReference type="PANTHER" id="PTHR36698">
    <property type="entry name" value="BLL5892 PROTEIN"/>
    <property type="match status" value="1"/>
</dbReference>
<sequence length="361" mass="39882">MGRKPSYFKIGVFVIVATAMLLVAVVVFGSGLFAPGRLRFETYFNESITGLAVGSPVEFRGVRIGQVQSITFAGSAYDIPREDGRLSAFEPIVRVVFFVPRETMPDFAVERTDAVLEQMIARGLRVRINSNILTGQAYLEANYLDPRRFPVLQVPWTPQYTYIPSAPSELMTLKDSLDKIFTRLQEIDFEGLVDSFRQTLAAFEKAASDADLARVSEEATGLLAEARQKVAALDTAGISDAVHRLLASLDQTVADANVPELSGEAKRLIAEVRGTNDHLHRLLAAPEGMAGGTNLPEVVARLNRVMLSIDRLIATERPEIEVIIGNFREISDNLRDLSESLRARPSELLFSQPPRQSEAYK</sequence>
<reference evidence="3" key="1">
    <citation type="submission" date="2023-05" db="EMBL/GenBank/DDBJ databases">
        <title>Anaerotaeda fermentans gen. nov., sp. nov., a novel anaerobic planctomycete of the new family within the order Sedimentisphaerales isolated from Taman Peninsula, Russia.</title>
        <authorList>
            <person name="Khomyakova M.A."/>
            <person name="Merkel A.Y."/>
            <person name="Slobodkin A.I."/>
        </authorList>
    </citation>
    <scope>NUCLEOTIDE SEQUENCE</scope>
    <source>
        <strain evidence="3">M17dextr</strain>
    </source>
</reference>
<accession>A0AAW6TT65</accession>
<dbReference type="InterPro" id="IPR003399">
    <property type="entry name" value="Mce/MlaD"/>
</dbReference>
<dbReference type="EMBL" id="JASCXX010000001">
    <property type="protein sequence ID" value="MDI6447687.1"/>
    <property type="molecule type" value="Genomic_DNA"/>
</dbReference>
<evidence type="ECO:0000256" key="1">
    <source>
        <dbReference type="SAM" id="Phobius"/>
    </source>
</evidence>
<name>A0AAW6TT65_9BACT</name>
<dbReference type="Pfam" id="PF02470">
    <property type="entry name" value="MlaD"/>
    <property type="match status" value="1"/>
</dbReference>
<organism evidence="3 4">
    <name type="scientific">Anaerobaca lacustris</name>
    <dbReference type="NCBI Taxonomy" id="3044600"/>
    <lineage>
        <taxon>Bacteria</taxon>
        <taxon>Pseudomonadati</taxon>
        <taxon>Planctomycetota</taxon>
        <taxon>Phycisphaerae</taxon>
        <taxon>Sedimentisphaerales</taxon>
        <taxon>Anaerobacaceae</taxon>
        <taxon>Anaerobaca</taxon>
    </lineage>
</organism>
<feature type="domain" description="Mce/MlaD" evidence="2">
    <location>
        <begin position="41"/>
        <end position="140"/>
    </location>
</feature>
<keyword evidence="1" id="KW-0472">Membrane</keyword>
<keyword evidence="1" id="KW-1133">Transmembrane helix</keyword>
<dbReference type="Proteomes" id="UP001431776">
    <property type="component" value="Unassembled WGS sequence"/>
</dbReference>
<dbReference type="AlphaFoldDB" id="A0AAW6TT65"/>